<dbReference type="RefSeq" id="WP_151120024.1">
    <property type="nucleotide sequence ID" value="NZ_CP042582.1"/>
</dbReference>
<name>A0A5J6N4L2_9PROT</name>
<sequence length="225" mass="24533">MRIAVSAFLLLLVLARPVAAQDYPVAGVTLSLSPPEGYCALRHDDPDEAVLLKRVEDEVAQQGSNIVALQFARCDELADLHARRTDRLVHYGQVMLPLSYKDAPHPLPLTKEEYFRIVAPQMPEPDRKAAAWRMAEGEPPAAGAEIPQTELLGILERNDDALYVGVLASLELDGKTVPQAGMVASTMLRSIPVNLYLFAPTGEGALDQLVASQKSFAAELVRRNP</sequence>
<keyword evidence="1" id="KW-0732">Signal</keyword>
<feature type="chain" id="PRO_5023906606" description="Solute-binding protein family 3/N-terminal domain-containing protein" evidence="1">
    <location>
        <begin position="21"/>
        <end position="225"/>
    </location>
</feature>
<dbReference type="EMBL" id="CP042582">
    <property type="protein sequence ID" value="QEX24771.1"/>
    <property type="molecule type" value="Genomic_DNA"/>
</dbReference>
<evidence type="ECO:0000256" key="1">
    <source>
        <dbReference type="SAM" id="SignalP"/>
    </source>
</evidence>
<gene>
    <name evidence="2" type="ORF">FRZ61_47130</name>
</gene>
<evidence type="ECO:0008006" key="4">
    <source>
        <dbReference type="Google" id="ProtNLM"/>
    </source>
</evidence>
<dbReference type="KEGG" id="hadh:FRZ61_47130"/>
<dbReference type="AlphaFoldDB" id="A0A5J6N4L2"/>
<feature type="signal peptide" evidence="1">
    <location>
        <begin position="1"/>
        <end position="20"/>
    </location>
</feature>
<reference evidence="2 3" key="1">
    <citation type="submission" date="2019-08" db="EMBL/GenBank/DDBJ databases">
        <title>Hyperibacter terrae gen. nov., sp. nov. and Hyperibacter viscosus sp. nov., two new members in the family Rhodospirillaceae isolated from the rhizosphere of Hypericum perforatum.</title>
        <authorList>
            <person name="Noviana Z."/>
        </authorList>
    </citation>
    <scope>NUCLEOTIDE SEQUENCE [LARGE SCALE GENOMIC DNA]</scope>
    <source>
        <strain evidence="2 3">R5959</strain>
    </source>
</reference>
<accession>A0A5J6N4L2</accession>
<dbReference type="Proteomes" id="UP000325797">
    <property type="component" value="Chromosome"/>
</dbReference>
<dbReference type="OrthoDB" id="9848254at2"/>
<organism evidence="2 3">
    <name type="scientific">Hypericibacter adhaerens</name>
    <dbReference type="NCBI Taxonomy" id="2602016"/>
    <lineage>
        <taxon>Bacteria</taxon>
        <taxon>Pseudomonadati</taxon>
        <taxon>Pseudomonadota</taxon>
        <taxon>Alphaproteobacteria</taxon>
        <taxon>Rhodospirillales</taxon>
        <taxon>Dongiaceae</taxon>
        <taxon>Hypericibacter</taxon>
    </lineage>
</organism>
<evidence type="ECO:0000313" key="2">
    <source>
        <dbReference type="EMBL" id="QEX24771.1"/>
    </source>
</evidence>
<keyword evidence="3" id="KW-1185">Reference proteome</keyword>
<protein>
    <recommendedName>
        <fullName evidence="4">Solute-binding protein family 3/N-terminal domain-containing protein</fullName>
    </recommendedName>
</protein>
<evidence type="ECO:0000313" key="3">
    <source>
        <dbReference type="Proteomes" id="UP000325797"/>
    </source>
</evidence>
<proteinExistence type="predicted"/>